<evidence type="ECO:0000256" key="2">
    <source>
        <dbReference type="ARBA" id="ARBA00022692"/>
    </source>
</evidence>
<dbReference type="EMBL" id="DAKRPA010000182">
    <property type="protein sequence ID" value="DAZ96002.1"/>
    <property type="molecule type" value="Genomic_DNA"/>
</dbReference>
<gene>
    <name evidence="7" type="ORF">N0F65_009303</name>
</gene>
<evidence type="ECO:0008006" key="9">
    <source>
        <dbReference type="Google" id="ProtNLM"/>
    </source>
</evidence>
<keyword evidence="4 6" id="KW-0472">Membrane</keyword>
<organism evidence="7 8">
    <name type="scientific">Lagenidium giganteum</name>
    <dbReference type="NCBI Taxonomy" id="4803"/>
    <lineage>
        <taxon>Eukaryota</taxon>
        <taxon>Sar</taxon>
        <taxon>Stramenopiles</taxon>
        <taxon>Oomycota</taxon>
        <taxon>Peronosporomycetes</taxon>
        <taxon>Pythiales</taxon>
        <taxon>Pythiaceae</taxon>
    </lineage>
</organism>
<feature type="transmembrane region" description="Helical" evidence="6">
    <location>
        <begin position="181"/>
        <end position="199"/>
    </location>
</feature>
<keyword evidence="8" id="KW-1185">Reference proteome</keyword>
<feature type="compositionally biased region" description="Basic and acidic residues" evidence="5">
    <location>
        <begin position="391"/>
        <end position="400"/>
    </location>
</feature>
<feature type="region of interest" description="Disordered" evidence="5">
    <location>
        <begin position="388"/>
        <end position="408"/>
    </location>
</feature>
<name>A0AAV2YMY7_9STRA</name>
<feature type="transmembrane region" description="Helical" evidence="6">
    <location>
        <begin position="44"/>
        <end position="63"/>
    </location>
</feature>
<feature type="transmembrane region" description="Helical" evidence="6">
    <location>
        <begin position="142"/>
        <end position="161"/>
    </location>
</feature>
<dbReference type="AlphaFoldDB" id="A0AAV2YMY7"/>
<evidence type="ECO:0000313" key="8">
    <source>
        <dbReference type="Proteomes" id="UP001146120"/>
    </source>
</evidence>
<feature type="transmembrane region" description="Helical" evidence="6">
    <location>
        <begin position="292"/>
        <end position="315"/>
    </location>
</feature>
<reference evidence="7" key="1">
    <citation type="submission" date="2022-11" db="EMBL/GenBank/DDBJ databases">
        <authorList>
            <person name="Morgan W.R."/>
            <person name="Tartar A."/>
        </authorList>
    </citation>
    <scope>NUCLEOTIDE SEQUENCE</scope>
    <source>
        <strain evidence="7">ARSEF 373</strain>
    </source>
</reference>
<dbReference type="SUPFAM" id="SSF103481">
    <property type="entry name" value="Multidrug resistance efflux transporter EmrE"/>
    <property type="match status" value="1"/>
</dbReference>
<comment type="caution">
    <text evidence="7">The sequence shown here is derived from an EMBL/GenBank/DDBJ whole genome shotgun (WGS) entry which is preliminary data.</text>
</comment>
<dbReference type="GO" id="GO:0016020">
    <property type="term" value="C:membrane"/>
    <property type="evidence" value="ECO:0007669"/>
    <property type="project" value="UniProtKB-SubCell"/>
</dbReference>
<evidence type="ECO:0000256" key="6">
    <source>
        <dbReference type="SAM" id="Phobius"/>
    </source>
</evidence>
<feature type="transmembrane region" description="Helical" evidence="6">
    <location>
        <begin position="321"/>
        <end position="343"/>
    </location>
</feature>
<dbReference type="InterPro" id="IPR008521">
    <property type="entry name" value="Mg_trans_NIPA"/>
</dbReference>
<dbReference type="PANTHER" id="PTHR12570:SF9">
    <property type="entry name" value="MAGNESIUM TRANSPORTER NIPA8-RELATED"/>
    <property type="match status" value="1"/>
</dbReference>
<keyword evidence="2 6" id="KW-0812">Transmembrane</keyword>
<proteinExistence type="predicted"/>
<dbReference type="InterPro" id="IPR037185">
    <property type="entry name" value="EmrE-like"/>
</dbReference>
<keyword evidence="3 6" id="KW-1133">Transmembrane helix</keyword>
<evidence type="ECO:0000256" key="5">
    <source>
        <dbReference type="SAM" id="MobiDB-lite"/>
    </source>
</evidence>
<evidence type="ECO:0000256" key="3">
    <source>
        <dbReference type="ARBA" id="ARBA00022989"/>
    </source>
</evidence>
<feature type="transmembrane region" description="Helical" evidence="6">
    <location>
        <begin position="263"/>
        <end position="280"/>
    </location>
</feature>
<evidence type="ECO:0000313" key="7">
    <source>
        <dbReference type="EMBL" id="DAZ96002.1"/>
    </source>
</evidence>
<reference evidence="7" key="2">
    <citation type="journal article" date="2023" name="Microbiol Resour">
        <title>Decontamination and Annotation of the Draft Genome Sequence of the Oomycete Lagenidium giganteum ARSEF 373.</title>
        <authorList>
            <person name="Morgan W.R."/>
            <person name="Tartar A."/>
        </authorList>
    </citation>
    <scope>NUCLEOTIDE SEQUENCE</scope>
    <source>
        <strain evidence="7">ARSEF 373</strain>
    </source>
</reference>
<dbReference type="Gene3D" id="1.10.3730.20">
    <property type="match status" value="1"/>
</dbReference>
<feature type="transmembrane region" description="Helical" evidence="6">
    <location>
        <begin position="115"/>
        <end position="135"/>
    </location>
</feature>
<dbReference type="GO" id="GO:0015095">
    <property type="term" value="F:magnesium ion transmembrane transporter activity"/>
    <property type="evidence" value="ECO:0007669"/>
    <property type="project" value="InterPro"/>
</dbReference>
<protein>
    <recommendedName>
        <fullName evidence="9">Magnesium transporter</fullName>
    </recommendedName>
</protein>
<dbReference type="Pfam" id="PF05653">
    <property type="entry name" value="Mg_trans_NIPA"/>
    <property type="match status" value="1"/>
</dbReference>
<sequence>MAGRKSDLDCRDVTVSPGPAVVARGASAHPPTAMTCEQKDDNPLWYVGVIVGILGSVCTNMGVNLQKFSFMREAKKSIKAKRPYVRQPLWVIGLLLVISGSGLDFLALGFLPQSLAIPVGGSTMVANVVFASLFLKEKFSRLDAMGTSLVMGGICVVAAFANKESDCYTVTELVHLYSEPLFIMYVVVMICSCLALYASTKYLEKVLRLHGSSSTVYKRFARLHPVCYPALSGVFGAQSVLFAKSVAELIKTTAHGENQFVNFGTYAIAFSMFACIFLQIHWLAHGLQSFDAVFIVPVFQCFFISISIFGGGVYFNEFATMSSLALGMFFTGVAVTLSGVYLLSKREMNVLRPSGKFRAVVKMVIFIKRTQKAKNMEYRWVIPPTKAADGTPDKLSRESESATLPPSVPKGNVVLASTAMQSPAKHGKLSKAAVMPIDTHSLREKTITLDTSTSQIEMTPKRMDK</sequence>
<feature type="transmembrane region" description="Helical" evidence="6">
    <location>
        <begin position="84"/>
        <end position="103"/>
    </location>
</feature>
<evidence type="ECO:0000256" key="1">
    <source>
        <dbReference type="ARBA" id="ARBA00004141"/>
    </source>
</evidence>
<evidence type="ECO:0000256" key="4">
    <source>
        <dbReference type="ARBA" id="ARBA00023136"/>
    </source>
</evidence>
<dbReference type="PANTHER" id="PTHR12570">
    <property type="match status" value="1"/>
</dbReference>
<accession>A0AAV2YMY7</accession>
<dbReference type="Proteomes" id="UP001146120">
    <property type="component" value="Unassembled WGS sequence"/>
</dbReference>
<comment type="subcellular location">
    <subcellularLocation>
        <location evidence="1">Membrane</location>
        <topology evidence="1">Multi-pass membrane protein</topology>
    </subcellularLocation>
</comment>